<feature type="compositionally biased region" description="Polar residues" evidence="1">
    <location>
        <begin position="160"/>
        <end position="173"/>
    </location>
</feature>
<feature type="compositionally biased region" description="Polar residues" evidence="1">
    <location>
        <begin position="1590"/>
        <end position="1601"/>
    </location>
</feature>
<feature type="compositionally biased region" description="Polar residues" evidence="1">
    <location>
        <begin position="230"/>
        <end position="244"/>
    </location>
</feature>
<feature type="compositionally biased region" description="Low complexity" evidence="1">
    <location>
        <begin position="1037"/>
        <end position="1052"/>
    </location>
</feature>
<accession>A0A915ERV4</accession>
<feature type="region of interest" description="Disordered" evidence="1">
    <location>
        <begin position="1144"/>
        <end position="1202"/>
    </location>
</feature>
<feature type="compositionally biased region" description="Polar residues" evidence="1">
    <location>
        <begin position="837"/>
        <end position="856"/>
    </location>
</feature>
<feature type="compositionally biased region" description="Polar residues" evidence="1">
    <location>
        <begin position="812"/>
        <end position="828"/>
    </location>
</feature>
<sequence>MAQRLAELSTTEFKQKLHEESEEEGGKIKKMAGRFEEIADSQVYGVLSRDKEVKKLPLEILRPKSNSQVSGHEGGHAEKMPKIEVDQFELECPTYQELMQQENVSLQEEEAIPELPAESLMTEQSDSKLLESEQGIPLTELTKDLADQTGLKYPDEGASKRSTPVLHSSSDQSTAINEQMEMLQQDLPHQTLYMESTQHQAKEALQVYKSEIPSKDEQLKWVDKSEHSEMQTLETASAPDSPTTLHQTRLSNLDIEKDLPVQQTLDLQLRAMESHPENRIEELCQSEDLRQKSLVSNFSTSDGSAESKVRRMVEQQQEETSVADLKPLSLTKLGTEKTRKIKQMTEKLEKQPVGEEMAASQVYEVLVRDKELRNLALDVSKQDSIGQSGVFEGQQPDEMMVRQIEAPTNSTSEELIKKTNSPVPTLQETTEQQVSHEVLHDSFLEQLAEEFDLEETVGTQEDVTSASNDSEIQELEVEKSVAAPRMPRRAVEVLSQSEDSPNQILLEVPQEHQTTQQLIDPMADKIKNVAKKMEEQTIKEVQPSKALATRELDSKISEMALKFKEIASSLEYDRLSRDRELKMLPLEISNPELLGLEEEHQEEILRSKKETSQLSLSSRDSEVPAFQKSTKQQEVLEPGLEVIQPDMFSESFREPFGLEQRTEAQDLEEKHTGITKKVEKLSKSEDLPYRNIADKRKMAGEISKVPEKLKEQRFEEVKSTLPSSFSERGSSVGKMTGNFEEISANKLPYDVLASGKELKKLNMKVPEVQTDETAREADEKTQVEEIRSDKIVEKAAGQEHRLNQEKDFELAGQQTRKLITESELGSQNKDTERPKSTQKYMQTQPQTHSYSSEELTQQPILNITQDQDPIKHKHPAQATPEAELTEITPAERQEEEQGIKLVTSFELDLAPKVTGIWKVAERYEEVDPEEQSLTVTAFGKDLFKVSTSQDSQSKTESRNVRPPFGKSLSCINESEEGDERQMQMSPNQLRNPPVLILLWLEPELEMDYVVLDKSGWTNKVNKEKLAVNEGNDQPGDSSSSSSDESSSSMSQSTFIEYAVGTPESLEGSNREDLLSFDEEFVGEHTEQMEQIALRSSSDEAFIEHPSSIDSQELAPEMLSTAIQTCHQRPEQILADLPLLNVNAQPDTAFSSQPSQGTEQPQNPGTSQDLPASTQANNSPFNHAGNQPPAQIDPQVQNPSSSSDIVAGEFKYEETSIQTLSPRSILYHDAEKPATDLELLSQNVTITLSSQLPSTQLWWMYNLDLKEVKKEASPQQFVRVVKETTEIEEYVTVERIPSGHDGQNADPAKPSGSGYTTSQIQTTERPVEQANSRTRHQAERQLPKTPSYQQTTQSTQSDPNAQWHRNTAVQTSPSRTAQTFSNHPYPESTVQAQNPAVLEHQPFERSPNLGYMTDLDKLHMLFHQHEPIEYHECPEIASKPQLAHTSMQTSPSLFTTKFSPEPIDTNPKNISDNELERVRHTLEAIRTIIHSPMESEGKKLVETYQSSVLQAVSGSQERSSQSLDLEFSSEPDSLGSQSGPRAMEMTKRRMDVEEREMEKTAEYLWSPLVVKEKVKSGVDLESRSLQIGLDQESSSQTDLSRAQSRELQRQDTEPEQQWNSRKAIKYKSDDKLRALKRFSDPGFSPEPALLGSQSGVAPLESQQEELENLPKSSERHYSTFSVNKQPSSQDLEAPEHQPDYRQVIEEELRVLRQGPKEVNQIPKSKKERLMKSY</sequence>
<dbReference type="Proteomes" id="UP000887574">
    <property type="component" value="Unplaced"/>
</dbReference>
<feature type="compositionally biased region" description="Low complexity" evidence="1">
    <location>
        <begin position="1344"/>
        <end position="1356"/>
    </location>
</feature>
<feature type="region of interest" description="Disordered" evidence="1">
    <location>
        <begin position="123"/>
        <end position="173"/>
    </location>
</feature>
<feature type="compositionally biased region" description="Polar residues" evidence="1">
    <location>
        <begin position="1529"/>
        <end position="1538"/>
    </location>
</feature>
<feature type="compositionally biased region" description="Basic and acidic residues" evidence="1">
    <location>
        <begin position="772"/>
        <end position="809"/>
    </location>
</feature>
<proteinExistence type="predicted"/>
<keyword evidence="2" id="KW-1185">Reference proteome</keyword>
<feature type="compositionally biased region" description="Polar residues" evidence="1">
    <location>
        <begin position="1312"/>
        <end position="1331"/>
    </location>
</feature>
<dbReference type="WBParaSite" id="jg8660">
    <property type="protein sequence ID" value="jg8660"/>
    <property type="gene ID" value="jg8660"/>
</dbReference>
<feature type="compositionally biased region" description="Polar residues" evidence="1">
    <location>
        <begin position="1677"/>
        <end position="1689"/>
    </location>
</feature>
<organism evidence="2 3">
    <name type="scientific">Ditylenchus dipsaci</name>
    <dbReference type="NCBI Taxonomy" id="166011"/>
    <lineage>
        <taxon>Eukaryota</taxon>
        <taxon>Metazoa</taxon>
        <taxon>Ecdysozoa</taxon>
        <taxon>Nematoda</taxon>
        <taxon>Chromadorea</taxon>
        <taxon>Rhabditida</taxon>
        <taxon>Tylenchina</taxon>
        <taxon>Tylenchomorpha</taxon>
        <taxon>Sphaerularioidea</taxon>
        <taxon>Anguinidae</taxon>
        <taxon>Anguininae</taxon>
        <taxon>Ditylenchus</taxon>
    </lineage>
</organism>
<feature type="region of interest" description="Disordered" evidence="1">
    <location>
        <begin position="946"/>
        <end position="987"/>
    </location>
</feature>
<evidence type="ECO:0000313" key="3">
    <source>
        <dbReference type="WBParaSite" id="jg8660"/>
    </source>
</evidence>
<protein>
    <submittedName>
        <fullName evidence="3">Cardiomyopathy-associated protein 5</fullName>
    </submittedName>
</protein>
<reference evidence="3" key="1">
    <citation type="submission" date="2022-11" db="UniProtKB">
        <authorList>
            <consortium name="WormBaseParasite"/>
        </authorList>
    </citation>
    <scope>IDENTIFICATION</scope>
</reference>
<name>A0A915ERV4_9BILA</name>
<feature type="compositionally biased region" description="Polar residues" evidence="1">
    <location>
        <begin position="1511"/>
        <end position="1522"/>
    </location>
</feature>
<feature type="compositionally biased region" description="Basic and acidic residues" evidence="1">
    <location>
        <begin position="1625"/>
        <end position="1638"/>
    </location>
</feature>
<feature type="region of interest" description="Disordered" evidence="1">
    <location>
        <begin position="1026"/>
        <end position="1052"/>
    </location>
</feature>
<feature type="region of interest" description="Disordered" evidence="1">
    <location>
        <begin position="1291"/>
        <end position="1385"/>
    </location>
</feature>
<feature type="compositionally biased region" description="Basic and acidic residues" evidence="1">
    <location>
        <begin position="13"/>
        <end position="27"/>
    </location>
</feature>
<feature type="compositionally biased region" description="Polar residues" evidence="1">
    <location>
        <begin position="1357"/>
        <end position="1385"/>
    </location>
</feature>
<feature type="compositionally biased region" description="Basic and acidic residues" evidence="1">
    <location>
        <begin position="1602"/>
        <end position="1611"/>
    </location>
</feature>
<feature type="region of interest" description="Disordered" evidence="1">
    <location>
        <begin position="608"/>
        <end position="631"/>
    </location>
</feature>
<feature type="region of interest" description="Disordered" evidence="1">
    <location>
        <begin position="1"/>
        <end position="27"/>
    </location>
</feature>
<feature type="compositionally biased region" description="Basic and acidic residues" evidence="1">
    <location>
        <begin position="1543"/>
        <end position="1553"/>
    </location>
</feature>
<evidence type="ECO:0000313" key="2">
    <source>
        <dbReference type="Proteomes" id="UP000887574"/>
    </source>
</evidence>
<feature type="region of interest" description="Disordered" evidence="1">
    <location>
        <begin position="769"/>
        <end position="856"/>
    </location>
</feature>
<feature type="region of interest" description="Disordered" evidence="1">
    <location>
        <begin position="1511"/>
        <end position="1553"/>
    </location>
</feature>
<feature type="region of interest" description="Disordered" evidence="1">
    <location>
        <begin position="222"/>
        <end position="244"/>
    </location>
</feature>
<feature type="region of interest" description="Disordered" evidence="1">
    <location>
        <begin position="1587"/>
        <end position="1700"/>
    </location>
</feature>
<evidence type="ECO:0000256" key="1">
    <source>
        <dbReference type="SAM" id="MobiDB-lite"/>
    </source>
</evidence>